<feature type="region of interest" description="Disordered" evidence="1">
    <location>
        <begin position="71"/>
        <end position="102"/>
    </location>
</feature>
<reference evidence="2" key="1">
    <citation type="submission" date="2025-08" db="UniProtKB">
        <authorList>
            <consortium name="Ensembl"/>
        </authorList>
    </citation>
    <scope>IDENTIFICATION</scope>
</reference>
<organism evidence="2 3">
    <name type="scientific">Mola mola</name>
    <name type="common">Ocean sunfish</name>
    <name type="synonym">Tetraodon mola</name>
    <dbReference type="NCBI Taxonomy" id="94237"/>
    <lineage>
        <taxon>Eukaryota</taxon>
        <taxon>Metazoa</taxon>
        <taxon>Chordata</taxon>
        <taxon>Craniata</taxon>
        <taxon>Vertebrata</taxon>
        <taxon>Euteleostomi</taxon>
        <taxon>Actinopterygii</taxon>
        <taxon>Neopterygii</taxon>
        <taxon>Teleostei</taxon>
        <taxon>Neoteleostei</taxon>
        <taxon>Acanthomorphata</taxon>
        <taxon>Eupercaria</taxon>
        <taxon>Tetraodontiformes</taxon>
        <taxon>Molidae</taxon>
        <taxon>Mola</taxon>
    </lineage>
</organism>
<dbReference type="Proteomes" id="UP000261620">
    <property type="component" value="Unplaced"/>
</dbReference>
<dbReference type="PANTHER" id="PTHR35450:SF2">
    <property type="entry name" value="REVERSE TRANSCRIPTASE DOMAIN-CONTAINING PROTEIN"/>
    <property type="match status" value="1"/>
</dbReference>
<dbReference type="PANTHER" id="PTHR35450">
    <property type="entry name" value="REVERSE TRANSCRIPTASE DOMAIN-CONTAINING PROTEIN"/>
    <property type="match status" value="1"/>
</dbReference>
<evidence type="ECO:0000256" key="1">
    <source>
        <dbReference type="SAM" id="MobiDB-lite"/>
    </source>
</evidence>
<proteinExistence type="predicted"/>
<reference evidence="2" key="2">
    <citation type="submission" date="2025-09" db="UniProtKB">
        <authorList>
            <consortium name="Ensembl"/>
        </authorList>
    </citation>
    <scope>IDENTIFICATION</scope>
</reference>
<evidence type="ECO:0000313" key="3">
    <source>
        <dbReference type="Proteomes" id="UP000261620"/>
    </source>
</evidence>
<evidence type="ECO:0000313" key="2">
    <source>
        <dbReference type="Ensembl" id="ENSMMOP00000006021.1"/>
    </source>
</evidence>
<keyword evidence="3" id="KW-1185">Reference proteome</keyword>
<dbReference type="Ensembl" id="ENSMMOT00000006130.1">
    <property type="protein sequence ID" value="ENSMMOP00000006021.1"/>
    <property type="gene ID" value="ENSMMOG00000004724.1"/>
</dbReference>
<accession>A0A3Q3VTN3</accession>
<dbReference type="STRING" id="94237.ENSMMOP00000006021"/>
<feature type="compositionally biased region" description="Basic and acidic residues" evidence="1">
    <location>
        <begin position="71"/>
        <end position="84"/>
    </location>
</feature>
<sequence>MITTGVELPEGNIAIVQDSYKYLWIPKANGNHEEATRKSASAKYLRRVRLVLKSQLNGHVWCILTWPKEEIEAGGEGRDSSKAAEKRKHRFESMQAQKQNDKETHSIMVYALKRQGRTLYGFGG</sequence>
<protein>
    <submittedName>
        <fullName evidence="2">Uncharacterized protein</fullName>
    </submittedName>
</protein>
<dbReference type="AlphaFoldDB" id="A0A3Q3VTN3"/>
<name>A0A3Q3VTN3_MOLML</name>